<dbReference type="AlphaFoldDB" id="A0A9R0IH37"/>
<dbReference type="PANTHER" id="PTHR34572:SF8">
    <property type="entry name" value="(RAPE) HYPOTHETICAL PROTEIN"/>
    <property type="match status" value="1"/>
</dbReference>
<dbReference type="Proteomes" id="UP000813463">
    <property type="component" value="Chromosome 4"/>
</dbReference>
<evidence type="ECO:0000256" key="1">
    <source>
        <dbReference type="SAM" id="MobiDB-lite"/>
    </source>
</evidence>
<sequence>MEGPSNNSNQHSHSRPVRASSRYLYGNASSSSSSPATFRGPVRRWEKKWVHVSSSQPSSPPKTRRQSLSSKVPKPPDSPLFLCKWTPLSRPAFPSAADDGSSNSGQLSPRKCRYTPITVFEEKKKLAAKRVADEDKSRKTDQSAEKPVVDSEDIYALLDINTDLMGVRQVKLLLDLH</sequence>
<keyword evidence="2" id="KW-1185">Reference proteome</keyword>
<proteinExistence type="predicted"/>
<evidence type="ECO:0000313" key="2">
    <source>
        <dbReference type="Proteomes" id="UP000813463"/>
    </source>
</evidence>
<dbReference type="KEGG" id="soe:110788667"/>
<dbReference type="PANTHER" id="PTHR34572">
    <property type="entry name" value="GOLGIN FAMILY A PROTEIN"/>
    <property type="match status" value="1"/>
</dbReference>
<reference evidence="3" key="2">
    <citation type="submission" date="2025-08" db="UniProtKB">
        <authorList>
            <consortium name="RefSeq"/>
        </authorList>
    </citation>
    <scope>IDENTIFICATION</scope>
    <source>
        <tissue evidence="3">Leaf</tissue>
    </source>
</reference>
<evidence type="ECO:0000313" key="3">
    <source>
        <dbReference type="RefSeq" id="XP_021849002.2"/>
    </source>
</evidence>
<feature type="compositionally biased region" description="Polar residues" evidence="1">
    <location>
        <begin position="1"/>
        <end position="11"/>
    </location>
</feature>
<reference evidence="2" key="1">
    <citation type="journal article" date="2021" name="Nat. Commun.">
        <title>Genomic analyses provide insights into spinach domestication and the genetic basis of agronomic traits.</title>
        <authorList>
            <person name="Cai X."/>
            <person name="Sun X."/>
            <person name="Xu C."/>
            <person name="Sun H."/>
            <person name="Wang X."/>
            <person name="Ge C."/>
            <person name="Zhang Z."/>
            <person name="Wang Q."/>
            <person name="Fei Z."/>
            <person name="Jiao C."/>
            <person name="Wang Q."/>
        </authorList>
    </citation>
    <scope>NUCLEOTIDE SEQUENCE [LARGE SCALE GENOMIC DNA]</scope>
    <source>
        <strain evidence="2">cv. Varoflay</strain>
    </source>
</reference>
<evidence type="ECO:0008006" key="4">
    <source>
        <dbReference type="Google" id="ProtNLM"/>
    </source>
</evidence>
<dbReference type="RefSeq" id="XP_021849002.2">
    <property type="nucleotide sequence ID" value="XM_021993310.2"/>
</dbReference>
<accession>A0A9R0IH37</accession>
<gene>
    <name evidence="3" type="primary">LOC110788667</name>
</gene>
<dbReference type="GeneID" id="110788667"/>
<feature type="region of interest" description="Disordered" evidence="1">
    <location>
        <begin position="1"/>
        <end position="82"/>
    </location>
</feature>
<name>A0A9R0IH37_SPIOL</name>
<organism evidence="2 3">
    <name type="scientific">Spinacia oleracea</name>
    <name type="common">Spinach</name>
    <dbReference type="NCBI Taxonomy" id="3562"/>
    <lineage>
        <taxon>Eukaryota</taxon>
        <taxon>Viridiplantae</taxon>
        <taxon>Streptophyta</taxon>
        <taxon>Embryophyta</taxon>
        <taxon>Tracheophyta</taxon>
        <taxon>Spermatophyta</taxon>
        <taxon>Magnoliopsida</taxon>
        <taxon>eudicotyledons</taxon>
        <taxon>Gunneridae</taxon>
        <taxon>Pentapetalae</taxon>
        <taxon>Caryophyllales</taxon>
        <taxon>Chenopodiaceae</taxon>
        <taxon>Chenopodioideae</taxon>
        <taxon>Anserineae</taxon>
        <taxon>Spinacia</taxon>
    </lineage>
</organism>
<protein>
    <recommendedName>
        <fullName evidence="4">Ovate family protein</fullName>
    </recommendedName>
</protein>